<dbReference type="Gene3D" id="1.25.40.20">
    <property type="entry name" value="Ankyrin repeat-containing domain"/>
    <property type="match status" value="1"/>
</dbReference>
<gene>
    <name evidence="4" type="ORF">BCR34DRAFT_450858</name>
</gene>
<dbReference type="InterPro" id="IPR036770">
    <property type="entry name" value="Ankyrin_rpt-contain_sf"/>
</dbReference>
<dbReference type="EMBL" id="MCFA01000270">
    <property type="protein sequence ID" value="ORX95789.1"/>
    <property type="molecule type" value="Genomic_DNA"/>
</dbReference>
<dbReference type="Pfam" id="PF12796">
    <property type="entry name" value="Ank_2"/>
    <property type="match status" value="1"/>
</dbReference>
<comment type="caution">
    <text evidence="4">The sequence shown here is derived from an EMBL/GenBank/DDBJ whole genome shotgun (WGS) entry which is preliminary data.</text>
</comment>
<evidence type="ECO:0000256" key="3">
    <source>
        <dbReference type="PROSITE-ProRule" id="PRU00023"/>
    </source>
</evidence>
<evidence type="ECO:0000256" key="1">
    <source>
        <dbReference type="ARBA" id="ARBA00022737"/>
    </source>
</evidence>
<organism evidence="4 5">
    <name type="scientific">Clohesyomyces aquaticus</name>
    <dbReference type="NCBI Taxonomy" id="1231657"/>
    <lineage>
        <taxon>Eukaryota</taxon>
        <taxon>Fungi</taxon>
        <taxon>Dikarya</taxon>
        <taxon>Ascomycota</taxon>
        <taxon>Pezizomycotina</taxon>
        <taxon>Dothideomycetes</taxon>
        <taxon>Pleosporomycetidae</taxon>
        <taxon>Pleosporales</taxon>
        <taxon>Lindgomycetaceae</taxon>
        <taxon>Clohesyomyces</taxon>
    </lineage>
</organism>
<keyword evidence="2 3" id="KW-0040">ANK repeat</keyword>
<keyword evidence="1" id="KW-0677">Repeat</keyword>
<dbReference type="SUPFAM" id="SSF48403">
    <property type="entry name" value="Ankyrin repeat"/>
    <property type="match status" value="1"/>
</dbReference>
<dbReference type="STRING" id="1231657.A0A1Y1YCR7"/>
<dbReference type="Proteomes" id="UP000193144">
    <property type="component" value="Unassembled WGS sequence"/>
</dbReference>
<evidence type="ECO:0000313" key="4">
    <source>
        <dbReference type="EMBL" id="ORX95789.1"/>
    </source>
</evidence>
<feature type="repeat" description="ANK" evidence="3">
    <location>
        <begin position="106"/>
        <end position="138"/>
    </location>
</feature>
<dbReference type="PANTHER" id="PTHR24173">
    <property type="entry name" value="ANKYRIN REPEAT CONTAINING"/>
    <property type="match status" value="1"/>
</dbReference>
<dbReference type="AlphaFoldDB" id="A0A1Y1YCR7"/>
<dbReference type="PANTHER" id="PTHR24173:SF74">
    <property type="entry name" value="ANKYRIN REPEAT DOMAIN-CONTAINING PROTEIN 16"/>
    <property type="match status" value="1"/>
</dbReference>
<proteinExistence type="predicted"/>
<reference evidence="4 5" key="1">
    <citation type="submission" date="2016-07" db="EMBL/GenBank/DDBJ databases">
        <title>Pervasive Adenine N6-methylation of Active Genes in Fungi.</title>
        <authorList>
            <consortium name="DOE Joint Genome Institute"/>
            <person name="Mondo S.J."/>
            <person name="Dannebaum R.O."/>
            <person name="Kuo R.C."/>
            <person name="Labutti K."/>
            <person name="Haridas S."/>
            <person name="Kuo A."/>
            <person name="Salamov A."/>
            <person name="Ahrendt S.R."/>
            <person name="Lipzen A."/>
            <person name="Sullivan W."/>
            <person name="Andreopoulos W.B."/>
            <person name="Clum A."/>
            <person name="Lindquist E."/>
            <person name="Daum C."/>
            <person name="Ramamoorthy G.K."/>
            <person name="Gryganskyi A."/>
            <person name="Culley D."/>
            <person name="Magnuson J.K."/>
            <person name="James T.Y."/>
            <person name="O'Malley M.A."/>
            <person name="Stajich J.E."/>
            <person name="Spatafora J.W."/>
            <person name="Visel A."/>
            <person name="Grigoriev I.V."/>
        </authorList>
    </citation>
    <scope>NUCLEOTIDE SEQUENCE [LARGE SCALE GENOMIC DNA]</scope>
    <source>
        <strain evidence="4 5">CBS 115471</strain>
    </source>
</reference>
<sequence>NISDNGGHAPIHYAALAKNPDCMAVMARANIDVNAGNLTKETALHFACSYQDDARYIKPLLTAGSDVDELSGVGRTPLIYAARENHAIAAGFLMENGADINRSDWKGLTPLHVAISRSSIRVLRLLLDCGADHILMDYTGSSILHIAALSSNAETLELL</sequence>
<dbReference type="PROSITE" id="PS50088">
    <property type="entry name" value="ANK_REPEAT"/>
    <property type="match status" value="4"/>
</dbReference>
<dbReference type="InterPro" id="IPR002110">
    <property type="entry name" value="Ankyrin_rpt"/>
</dbReference>
<accession>A0A1Y1YCR7</accession>
<feature type="repeat" description="ANK" evidence="3">
    <location>
        <begin position="39"/>
        <end position="72"/>
    </location>
</feature>
<feature type="repeat" description="ANK" evidence="3">
    <location>
        <begin position="139"/>
        <end position="159"/>
    </location>
</feature>
<dbReference type="SMART" id="SM00248">
    <property type="entry name" value="ANK"/>
    <property type="match status" value="4"/>
</dbReference>
<feature type="non-terminal residue" evidence="4">
    <location>
        <position position="159"/>
    </location>
</feature>
<evidence type="ECO:0000313" key="5">
    <source>
        <dbReference type="Proteomes" id="UP000193144"/>
    </source>
</evidence>
<evidence type="ECO:0000256" key="2">
    <source>
        <dbReference type="ARBA" id="ARBA00023043"/>
    </source>
</evidence>
<dbReference type="OrthoDB" id="426293at2759"/>
<name>A0A1Y1YCR7_9PLEO</name>
<feature type="repeat" description="ANK" evidence="3">
    <location>
        <begin position="73"/>
        <end position="105"/>
    </location>
</feature>
<dbReference type="PROSITE" id="PS50297">
    <property type="entry name" value="ANK_REP_REGION"/>
    <property type="match status" value="3"/>
</dbReference>
<protein>
    <submittedName>
        <fullName evidence="4">Ankyrin repeat-containing domain protein</fullName>
    </submittedName>
</protein>
<keyword evidence="5" id="KW-1185">Reference proteome</keyword>
<feature type="non-terminal residue" evidence="4">
    <location>
        <position position="1"/>
    </location>
</feature>